<dbReference type="GO" id="GO:0016485">
    <property type="term" value="P:protein processing"/>
    <property type="evidence" value="ECO:0007669"/>
    <property type="project" value="UniProtKB-ARBA"/>
</dbReference>
<comment type="subcellular location">
    <subcellularLocation>
        <location evidence="1">Secreted</location>
    </subcellularLocation>
</comment>
<dbReference type="InterPro" id="IPR009003">
    <property type="entry name" value="Peptidase_S1_PA"/>
</dbReference>
<dbReference type="InterPro" id="IPR001254">
    <property type="entry name" value="Trypsin_dom"/>
</dbReference>
<evidence type="ECO:0000313" key="11">
    <source>
        <dbReference type="EMBL" id="JAT04500.1"/>
    </source>
</evidence>
<evidence type="ECO:0000256" key="9">
    <source>
        <dbReference type="SAM" id="SignalP"/>
    </source>
</evidence>
<dbReference type="AlphaFoldDB" id="A0A1B6JZ74"/>
<evidence type="ECO:0000256" key="4">
    <source>
        <dbReference type="ARBA" id="ARBA00022801"/>
    </source>
</evidence>
<keyword evidence="2" id="KW-0964">Secreted</keyword>
<dbReference type="PRINTS" id="PR00722">
    <property type="entry name" value="CHYMOTRYPSIN"/>
</dbReference>
<keyword evidence="5 8" id="KW-0720">Serine protease</keyword>
<feature type="signal peptide" evidence="9">
    <location>
        <begin position="1"/>
        <end position="19"/>
    </location>
</feature>
<dbReference type="PANTHER" id="PTHR24252">
    <property type="entry name" value="ACROSIN-RELATED"/>
    <property type="match status" value="1"/>
</dbReference>
<dbReference type="GO" id="GO:0004252">
    <property type="term" value="F:serine-type endopeptidase activity"/>
    <property type="evidence" value="ECO:0007669"/>
    <property type="project" value="InterPro"/>
</dbReference>
<dbReference type="FunFam" id="2.40.10.10:FF:000047">
    <property type="entry name" value="Trypsin eta"/>
    <property type="match status" value="1"/>
</dbReference>
<dbReference type="InterPro" id="IPR043504">
    <property type="entry name" value="Peptidase_S1_PA_chymotrypsin"/>
</dbReference>
<feature type="chain" id="PRO_5008586131" description="Peptidase S1 domain-containing protein" evidence="9">
    <location>
        <begin position="20"/>
        <end position="265"/>
    </location>
</feature>
<keyword evidence="6" id="KW-1015">Disulfide bond</keyword>
<dbReference type="InterPro" id="IPR033116">
    <property type="entry name" value="TRYPSIN_SER"/>
</dbReference>
<evidence type="ECO:0000256" key="2">
    <source>
        <dbReference type="ARBA" id="ARBA00022525"/>
    </source>
</evidence>
<sequence length="265" mass="28619">MSHIIYIFVLVLTSQTCLLVNGRSGVNPQLRIINGSNAGVGEFPFMCALYYKGYFTCGAAILSEEWILTAAHCVYDRDESEFSVLTGTNDLLDPNGTETYVSQVIIHENYKNTVNQVDDIALLKLTVALEFDNLTQPVTLSHPNGDPPTNSAVVVMGWGANKYKGNPMQYLQKAMIDLYSNPVCQSTYEPYGINILSTNLCAGTPEGGVGQCTGDSGGPVVVEGSPSVQIGIVSFSAKPCGIKGFPGVNTRVSQFIDWIKNKTDL</sequence>
<dbReference type="SUPFAM" id="SSF50494">
    <property type="entry name" value="Trypsin-like serine proteases"/>
    <property type="match status" value="1"/>
</dbReference>
<dbReference type="Pfam" id="PF00089">
    <property type="entry name" value="Trypsin"/>
    <property type="match status" value="1"/>
</dbReference>
<dbReference type="PROSITE" id="PS00134">
    <property type="entry name" value="TRYPSIN_HIS"/>
    <property type="match status" value="1"/>
</dbReference>
<keyword evidence="4 8" id="KW-0378">Hydrolase</keyword>
<evidence type="ECO:0000256" key="1">
    <source>
        <dbReference type="ARBA" id="ARBA00004613"/>
    </source>
</evidence>
<dbReference type="PANTHER" id="PTHR24252:SF27">
    <property type="entry name" value="TRANSMEMBRANE PROTEASE SERINE 3-LIKE"/>
    <property type="match status" value="1"/>
</dbReference>
<name>A0A1B6JZ74_9HEMI</name>
<dbReference type="CDD" id="cd00190">
    <property type="entry name" value="Tryp_SPc"/>
    <property type="match status" value="1"/>
</dbReference>
<dbReference type="GO" id="GO:0005576">
    <property type="term" value="C:extracellular region"/>
    <property type="evidence" value="ECO:0007669"/>
    <property type="project" value="UniProtKB-SubCell"/>
</dbReference>
<evidence type="ECO:0000256" key="6">
    <source>
        <dbReference type="ARBA" id="ARBA00023157"/>
    </source>
</evidence>
<reference evidence="11" key="1">
    <citation type="submission" date="2015-11" db="EMBL/GenBank/DDBJ databases">
        <title>De novo transcriptome assembly of four potential Pierce s Disease insect vectors from Arizona vineyards.</title>
        <authorList>
            <person name="Tassone E.E."/>
        </authorList>
    </citation>
    <scope>NUCLEOTIDE SEQUENCE</scope>
</reference>
<evidence type="ECO:0000256" key="5">
    <source>
        <dbReference type="ARBA" id="ARBA00022825"/>
    </source>
</evidence>
<evidence type="ECO:0000256" key="3">
    <source>
        <dbReference type="ARBA" id="ARBA00022670"/>
    </source>
</evidence>
<protein>
    <recommendedName>
        <fullName evidence="10">Peptidase S1 domain-containing protein</fullName>
    </recommendedName>
</protein>
<keyword evidence="3 8" id="KW-0645">Protease</keyword>
<organism evidence="11">
    <name type="scientific">Homalodisca liturata</name>
    <dbReference type="NCBI Taxonomy" id="320908"/>
    <lineage>
        <taxon>Eukaryota</taxon>
        <taxon>Metazoa</taxon>
        <taxon>Ecdysozoa</taxon>
        <taxon>Arthropoda</taxon>
        <taxon>Hexapoda</taxon>
        <taxon>Insecta</taxon>
        <taxon>Pterygota</taxon>
        <taxon>Neoptera</taxon>
        <taxon>Paraneoptera</taxon>
        <taxon>Hemiptera</taxon>
        <taxon>Auchenorrhyncha</taxon>
        <taxon>Membracoidea</taxon>
        <taxon>Cicadellidae</taxon>
        <taxon>Cicadellinae</taxon>
        <taxon>Proconiini</taxon>
        <taxon>Homalodisca</taxon>
    </lineage>
</organism>
<gene>
    <name evidence="11" type="ORF">g.8530</name>
</gene>
<keyword evidence="9" id="KW-0732">Signal</keyword>
<dbReference type="PROSITE" id="PS50240">
    <property type="entry name" value="TRYPSIN_DOM"/>
    <property type="match status" value="1"/>
</dbReference>
<dbReference type="InterPro" id="IPR001314">
    <property type="entry name" value="Peptidase_S1A"/>
</dbReference>
<dbReference type="InterPro" id="IPR018114">
    <property type="entry name" value="TRYPSIN_HIS"/>
</dbReference>
<proteinExistence type="predicted"/>
<dbReference type="Gene3D" id="2.40.10.10">
    <property type="entry name" value="Trypsin-like serine proteases"/>
    <property type="match status" value="1"/>
</dbReference>
<feature type="domain" description="Peptidase S1" evidence="10">
    <location>
        <begin position="32"/>
        <end position="264"/>
    </location>
</feature>
<evidence type="ECO:0000256" key="8">
    <source>
        <dbReference type="RuleBase" id="RU363034"/>
    </source>
</evidence>
<dbReference type="PROSITE" id="PS00135">
    <property type="entry name" value="TRYPSIN_SER"/>
    <property type="match status" value="1"/>
</dbReference>
<evidence type="ECO:0000256" key="7">
    <source>
        <dbReference type="ARBA" id="ARBA00023180"/>
    </source>
</evidence>
<dbReference type="EMBL" id="GECU01003207">
    <property type="protein sequence ID" value="JAT04500.1"/>
    <property type="molecule type" value="Transcribed_RNA"/>
</dbReference>
<dbReference type="SMART" id="SM00020">
    <property type="entry name" value="Tryp_SPc"/>
    <property type="match status" value="1"/>
</dbReference>
<accession>A0A1B6JZ74</accession>
<evidence type="ECO:0000259" key="10">
    <source>
        <dbReference type="PROSITE" id="PS50240"/>
    </source>
</evidence>
<keyword evidence="7" id="KW-0325">Glycoprotein</keyword>